<dbReference type="PROSITE" id="PS51257">
    <property type="entry name" value="PROKAR_LIPOPROTEIN"/>
    <property type="match status" value="1"/>
</dbReference>
<protein>
    <recommendedName>
        <fullName evidence="3">Phosphodiester glycosidase domain-containing protein</fullName>
    </recommendedName>
</protein>
<dbReference type="Pfam" id="PF09992">
    <property type="entry name" value="NAGPA"/>
    <property type="match status" value="1"/>
</dbReference>
<dbReference type="Proteomes" id="UP000181909">
    <property type="component" value="Unassembled WGS sequence"/>
</dbReference>
<dbReference type="PANTHER" id="PTHR40446">
    <property type="entry name" value="N-ACETYLGLUCOSAMINE-1-PHOSPHODIESTER ALPHA-N-ACETYLGLUCOSAMINIDASE"/>
    <property type="match status" value="1"/>
</dbReference>
<evidence type="ECO:0000256" key="2">
    <source>
        <dbReference type="SAM" id="SignalP"/>
    </source>
</evidence>
<dbReference type="STRING" id="1893.SAMN02787144_1008160"/>
<gene>
    <name evidence="4" type="ORF">SAMN02787144_1008160</name>
</gene>
<dbReference type="PANTHER" id="PTHR40446:SF2">
    <property type="entry name" value="N-ACETYLGLUCOSAMINE-1-PHOSPHODIESTER ALPHA-N-ACETYLGLUCOSAMINIDASE"/>
    <property type="match status" value="1"/>
</dbReference>
<evidence type="ECO:0000313" key="4">
    <source>
        <dbReference type="EMBL" id="SFX96171.1"/>
    </source>
</evidence>
<dbReference type="RefSeq" id="WP_256259884.1">
    <property type="nucleotide sequence ID" value="NZ_CP108276.1"/>
</dbReference>
<organism evidence="4 5">
    <name type="scientific">Streptomyces atratus</name>
    <dbReference type="NCBI Taxonomy" id="1893"/>
    <lineage>
        <taxon>Bacteria</taxon>
        <taxon>Bacillati</taxon>
        <taxon>Actinomycetota</taxon>
        <taxon>Actinomycetes</taxon>
        <taxon>Kitasatosporales</taxon>
        <taxon>Streptomycetaceae</taxon>
        <taxon>Streptomyces</taxon>
    </lineage>
</organism>
<feature type="domain" description="Phosphodiester glycosidase" evidence="3">
    <location>
        <begin position="262"/>
        <end position="432"/>
    </location>
</feature>
<dbReference type="AlphaFoldDB" id="A0A1K2BC87"/>
<evidence type="ECO:0000256" key="1">
    <source>
        <dbReference type="SAM" id="MobiDB-lite"/>
    </source>
</evidence>
<name>A0A1K2BC87_STRAR</name>
<feature type="chain" id="PRO_5039011530" description="Phosphodiester glycosidase domain-containing protein" evidence="2">
    <location>
        <begin position="23"/>
        <end position="434"/>
    </location>
</feature>
<feature type="region of interest" description="Disordered" evidence="1">
    <location>
        <begin position="196"/>
        <end position="215"/>
    </location>
</feature>
<evidence type="ECO:0000313" key="5">
    <source>
        <dbReference type="Proteomes" id="UP000181909"/>
    </source>
</evidence>
<feature type="signal peptide" evidence="2">
    <location>
        <begin position="1"/>
        <end position="22"/>
    </location>
</feature>
<dbReference type="EMBL" id="FPJO01000008">
    <property type="protein sequence ID" value="SFX96171.1"/>
    <property type="molecule type" value="Genomic_DNA"/>
</dbReference>
<sequence>MRPYRGRLVRWCAALLAMAATATGCTGHAPAGGDDLPRPSRSASAGACGRSLPCGVGEEWITRRLADGARVSIGVVTVRPSARVTVRPVVGDHLATTETVRRTARHERAVAAVNGSFFDTAGSPVFSGYPGDPLGILVVDGRLLSEAANGRTALILPGPGGRPRIGEVRSGMWLTAPDGAVRELDGVDRVPGRIVGCGGAGGDRPAGTGLPEQRPRHNQLCLDDSEIVAFTPDWGAHSPPGAPGSVEAVLDQDRRVTELRSPAGGEIPRTGSTLTGIGEGADWLREHARQGPPFVRRTNVTDGSGRSILTPGVSVLGAGPALLRGGETWINDAANGFTGDTSTERQPRTVAAVKADGTLLLAVFDGRSPASAGVTLREAAEILRSLGARDAINLDGGGSSTMVVNGRLRNRPRSAEGAPVRERAVADALVVVAR</sequence>
<keyword evidence="2" id="KW-0732">Signal</keyword>
<accession>A0A1K2BC87</accession>
<evidence type="ECO:0000259" key="3">
    <source>
        <dbReference type="Pfam" id="PF09992"/>
    </source>
</evidence>
<dbReference type="InterPro" id="IPR018711">
    <property type="entry name" value="NAGPA"/>
</dbReference>
<proteinExistence type="predicted"/>
<reference evidence="4 5" key="1">
    <citation type="submission" date="2016-11" db="EMBL/GenBank/DDBJ databases">
        <authorList>
            <person name="Jaros S."/>
            <person name="Januszkiewicz K."/>
            <person name="Wedrychowicz H."/>
        </authorList>
    </citation>
    <scope>NUCLEOTIDE SEQUENCE [LARGE SCALE GENOMIC DNA]</scope>
    <source>
        <strain evidence="4 5">OK807</strain>
    </source>
</reference>